<dbReference type="EMBL" id="FSQT01000002">
    <property type="protein sequence ID" value="SIN15935.1"/>
    <property type="molecule type" value="Genomic_DNA"/>
</dbReference>
<keyword evidence="2" id="KW-1185">Reference proteome</keyword>
<accession>A0A1N5Z2V6</accession>
<organism evidence="1 2">
    <name type="scientific">Micromonospora cremea</name>
    <dbReference type="NCBI Taxonomy" id="709881"/>
    <lineage>
        <taxon>Bacteria</taxon>
        <taxon>Bacillati</taxon>
        <taxon>Actinomycetota</taxon>
        <taxon>Actinomycetes</taxon>
        <taxon>Micromonosporales</taxon>
        <taxon>Micromonosporaceae</taxon>
        <taxon>Micromonospora</taxon>
    </lineage>
</organism>
<reference evidence="2" key="1">
    <citation type="submission" date="2016-12" db="EMBL/GenBank/DDBJ databases">
        <authorList>
            <person name="Varghese N."/>
            <person name="Submissions S."/>
        </authorList>
    </citation>
    <scope>NUCLEOTIDE SEQUENCE [LARGE SCALE GENOMIC DNA]</scope>
    <source>
        <strain evidence="2">DSM 45599</strain>
    </source>
</reference>
<dbReference type="AlphaFoldDB" id="A0A1N5Z2V6"/>
<name>A0A1N5Z2V6_9ACTN</name>
<proteinExistence type="predicted"/>
<gene>
    <name evidence="1" type="ORF">SAMN04489832_3548</name>
</gene>
<evidence type="ECO:0000313" key="2">
    <source>
        <dbReference type="Proteomes" id="UP000185124"/>
    </source>
</evidence>
<protein>
    <submittedName>
        <fullName evidence="1">Uncharacterized protein</fullName>
    </submittedName>
</protein>
<sequence>MAGIRVPTDRPRAGPYPRLVLLDPDAENDVAYELCQIVGRAILPYRSSDATDQRFGTAFFFQGTDDPVGESLLTAADLVGGPGGELGLRASVTEPAGVAPDAVAEAEIRPGWARFPGDGVAVLPTGGLHRYAGDGGWRWRVQPVPAGIAAGPEVVARLGADAGSAFVLAHGVREDGSRPLEVAIERVVRDGDAVRITTELPQGYVGAPVFVVQLDAAGEVSLYCLGLVLPGVDGHPVATFDRIRAVLAAATPGDG</sequence>
<dbReference type="Proteomes" id="UP000185124">
    <property type="component" value="Unassembled WGS sequence"/>
</dbReference>
<evidence type="ECO:0000313" key="1">
    <source>
        <dbReference type="EMBL" id="SIN15935.1"/>
    </source>
</evidence>